<sequence>MGFVNDSVFWVHLLAVTSRASICVGLSFHYWDRHVVFMQRGRTRNVSYPHMGPNCGHSWHPYTSRRVRAMDEFR</sequence>
<evidence type="ECO:0000256" key="1">
    <source>
        <dbReference type="SAM" id="Phobius"/>
    </source>
</evidence>
<protein>
    <submittedName>
        <fullName evidence="2">Uncharacterized protein</fullName>
    </submittedName>
</protein>
<keyword evidence="3" id="KW-1185">Reference proteome</keyword>
<keyword evidence="1" id="KW-1133">Transmembrane helix</keyword>
<proteinExistence type="predicted"/>
<keyword evidence="1" id="KW-0812">Transmembrane</keyword>
<feature type="transmembrane region" description="Helical" evidence="1">
    <location>
        <begin position="12"/>
        <end position="31"/>
    </location>
</feature>
<dbReference type="EMBL" id="MU001671">
    <property type="protein sequence ID" value="KAF2461450.1"/>
    <property type="molecule type" value="Genomic_DNA"/>
</dbReference>
<dbReference type="Proteomes" id="UP000799766">
    <property type="component" value="Unassembled WGS sequence"/>
</dbReference>
<accession>A0A6A6PC31</accession>
<dbReference type="AlphaFoldDB" id="A0A6A6PC31"/>
<keyword evidence="1" id="KW-0472">Membrane</keyword>
<reference evidence="2" key="1">
    <citation type="journal article" date="2020" name="Stud. Mycol.">
        <title>101 Dothideomycetes genomes: a test case for predicting lifestyles and emergence of pathogens.</title>
        <authorList>
            <person name="Haridas S."/>
            <person name="Albert R."/>
            <person name="Binder M."/>
            <person name="Bloem J."/>
            <person name="Labutti K."/>
            <person name="Salamov A."/>
            <person name="Andreopoulos B."/>
            <person name="Baker S."/>
            <person name="Barry K."/>
            <person name="Bills G."/>
            <person name="Bluhm B."/>
            <person name="Cannon C."/>
            <person name="Castanera R."/>
            <person name="Culley D."/>
            <person name="Daum C."/>
            <person name="Ezra D."/>
            <person name="Gonzalez J."/>
            <person name="Henrissat B."/>
            <person name="Kuo A."/>
            <person name="Liang C."/>
            <person name="Lipzen A."/>
            <person name="Lutzoni F."/>
            <person name="Magnuson J."/>
            <person name="Mondo S."/>
            <person name="Nolan M."/>
            <person name="Ohm R."/>
            <person name="Pangilinan J."/>
            <person name="Park H.-J."/>
            <person name="Ramirez L."/>
            <person name="Alfaro M."/>
            <person name="Sun H."/>
            <person name="Tritt A."/>
            <person name="Yoshinaga Y."/>
            <person name="Zwiers L.-H."/>
            <person name="Turgeon B."/>
            <person name="Goodwin S."/>
            <person name="Spatafora J."/>
            <person name="Crous P."/>
            <person name="Grigoriev I."/>
        </authorList>
    </citation>
    <scope>NUCLEOTIDE SEQUENCE</scope>
    <source>
        <strain evidence="2">ATCC 16933</strain>
    </source>
</reference>
<name>A0A6A6PC31_9PEZI</name>
<gene>
    <name evidence="2" type="ORF">BDY21DRAFT_332171</name>
</gene>
<evidence type="ECO:0000313" key="3">
    <source>
        <dbReference type="Proteomes" id="UP000799766"/>
    </source>
</evidence>
<organism evidence="2 3">
    <name type="scientific">Lineolata rhizophorae</name>
    <dbReference type="NCBI Taxonomy" id="578093"/>
    <lineage>
        <taxon>Eukaryota</taxon>
        <taxon>Fungi</taxon>
        <taxon>Dikarya</taxon>
        <taxon>Ascomycota</taxon>
        <taxon>Pezizomycotina</taxon>
        <taxon>Dothideomycetes</taxon>
        <taxon>Dothideomycetes incertae sedis</taxon>
        <taxon>Lineolatales</taxon>
        <taxon>Lineolataceae</taxon>
        <taxon>Lineolata</taxon>
    </lineage>
</organism>
<evidence type="ECO:0000313" key="2">
    <source>
        <dbReference type="EMBL" id="KAF2461450.1"/>
    </source>
</evidence>